<feature type="transmembrane region" description="Helical" evidence="7">
    <location>
        <begin position="325"/>
        <end position="344"/>
    </location>
</feature>
<evidence type="ECO:0000256" key="5">
    <source>
        <dbReference type="ARBA" id="ARBA00023136"/>
    </source>
</evidence>
<feature type="compositionally biased region" description="Pro residues" evidence="6">
    <location>
        <begin position="251"/>
        <end position="260"/>
    </location>
</feature>
<dbReference type="PANTHER" id="PTHR33885:SF3">
    <property type="entry name" value="PHAGE SHOCK PROTEIN C"/>
    <property type="match status" value="1"/>
</dbReference>
<feature type="transmembrane region" description="Helical" evidence="7">
    <location>
        <begin position="130"/>
        <end position="147"/>
    </location>
</feature>
<evidence type="ECO:0000256" key="2">
    <source>
        <dbReference type="ARBA" id="ARBA00022475"/>
    </source>
</evidence>
<keyword evidence="2" id="KW-1003">Cell membrane</keyword>
<proteinExistence type="predicted"/>
<reference evidence="10" key="1">
    <citation type="journal article" date="2019" name="Int. J. Syst. Evol. Microbiol.">
        <title>The Global Catalogue of Microorganisms (GCM) 10K type strain sequencing project: providing services to taxonomists for standard genome sequencing and annotation.</title>
        <authorList>
            <consortium name="The Broad Institute Genomics Platform"/>
            <consortium name="The Broad Institute Genome Sequencing Center for Infectious Disease"/>
            <person name="Wu L."/>
            <person name="Ma J."/>
        </authorList>
    </citation>
    <scope>NUCLEOTIDE SEQUENCE [LARGE SCALE GENOMIC DNA]</scope>
    <source>
        <strain evidence="10">JCM 18542</strain>
    </source>
</reference>
<keyword evidence="3 7" id="KW-0812">Transmembrane</keyword>
<evidence type="ECO:0000256" key="7">
    <source>
        <dbReference type="SAM" id="Phobius"/>
    </source>
</evidence>
<feature type="region of interest" description="Disordered" evidence="6">
    <location>
        <begin position="179"/>
        <end position="266"/>
    </location>
</feature>
<evidence type="ECO:0000256" key="6">
    <source>
        <dbReference type="SAM" id="MobiDB-lite"/>
    </source>
</evidence>
<evidence type="ECO:0000313" key="9">
    <source>
        <dbReference type="EMBL" id="GAA4807801.1"/>
    </source>
</evidence>
<evidence type="ECO:0000256" key="3">
    <source>
        <dbReference type="ARBA" id="ARBA00022692"/>
    </source>
</evidence>
<keyword evidence="5 7" id="KW-0472">Membrane</keyword>
<feature type="transmembrane region" description="Helical" evidence="7">
    <location>
        <begin position="153"/>
        <end position="169"/>
    </location>
</feature>
<dbReference type="EMBL" id="BAABKQ010000001">
    <property type="protein sequence ID" value="GAA4807801.1"/>
    <property type="molecule type" value="Genomic_DNA"/>
</dbReference>
<keyword evidence="4 7" id="KW-1133">Transmembrane helix</keyword>
<dbReference type="InterPro" id="IPR052027">
    <property type="entry name" value="PspC"/>
</dbReference>
<feature type="transmembrane region" description="Helical" evidence="7">
    <location>
        <begin position="269"/>
        <end position="291"/>
    </location>
</feature>
<feature type="transmembrane region" description="Helical" evidence="7">
    <location>
        <begin position="56"/>
        <end position="79"/>
    </location>
</feature>
<evidence type="ECO:0000256" key="4">
    <source>
        <dbReference type="ARBA" id="ARBA00022989"/>
    </source>
</evidence>
<accession>A0ABP9CEY5</accession>
<comment type="subcellular location">
    <subcellularLocation>
        <location evidence="1">Cell membrane</location>
        <topology evidence="1">Single-pass membrane protein</topology>
    </subcellularLocation>
</comment>
<sequence length="456" mass="47047">MTTTRPTGPPKLDGIADELRDLWRTRPERLREQGKIAGVAEGIGRRYDVDPLLVRIAFVVSALFGGAGVWLYIACWLTFPSPRQPYQDPAVYGYPYGVQGYPPYPRPPFPHPAAWGRPDKPRNRFRARNIALLGILGLVAVSTLPATTGRGSAGLLGAVLMLGALYLLYRRRPRPAYAAPAPHTAGAAAGPVDGPAQPAPPGSGPSADTGNSGVRDEAAAEGAVGDAGTGGAATPPEWDPLGAAPFAWDLPTPPPQPAPAAPKKRRSRLTMFTIGSALIAAAVASGVSVAGADWLTAPRIAAVALAVVGAGLVVGAFLRTGYGLLIVAAPLAGFVILGSLAVSLDTSGGVGQREFHPTTLAQLQPEYRVGAGEILLDLRSLDLTADTTVDVSSTVGRVEVIVPDAMRVEANCHTTVGDSSCLPDAAAAPRPGQPGDSPLLTLNADSTLGEVVVRHG</sequence>
<gene>
    <name evidence="9" type="ORF">GCM10023353_09210</name>
</gene>
<feature type="domain" description="Phage shock protein PspC N-terminal" evidence="8">
    <location>
        <begin position="28"/>
        <end position="81"/>
    </location>
</feature>
<evidence type="ECO:0000259" key="8">
    <source>
        <dbReference type="Pfam" id="PF04024"/>
    </source>
</evidence>
<keyword evidence="10" id="KW-1185">Reference proteome</keyword>
<organism evidence="9 10">
    <name type="scientific">Tomitella cavernea</name>
    <dbReference type="NCBI Taxonomy" id="1387982"/>
    <lineage>
        <taxon>Bacteria</taxon>
        <taxon>Bacillati</taxon>
        <taxon>Actinomycetota</taxon>
        <taxon>Actinomycetes</taxon>
        <taxon>Mycobacteriales</taxon>
        <taxon>Tomitella</taxon>
    </lineage>
</organism>
<name>A0ABP9CEY5_9ACTN</name>
<feature type="compositionally biased region" description="Low complexity" evidence="6">
    <location>
        <begin position="179"/>
        <end position="196"/>
    </location>
</feature>
<dbReference type="PANTHER" id="PTHR33885">
    <property type="entry name" value="PHAGE SHOCK PROTEIN C"/>
    <property type="match status" value="1"/>
</dbReference>
<feature type="transmembrane region" description="Helical" evidence="7">
    <location>
        <begin position="297"/>
        <end position="318"/>
    </location>
</feature>
<protein>
    <recommendedName>
        <fullName evidence="8">Phage shock protein PspC N-terminal domain-containing protein</fullName>
    </recommendedName>
</protein>
<dbReference type="Pfam" id="PF04024">
    <property type="entry name" value="PspC"/>
    <property type="match status" value="1"/>
</dbReference>
<dbReference type="InterPro" id="IPR007168">
    <property type="entry name" value="Phageshock_PspC_N"/>
</dbReference>
<dbReference type="Proteomes" id="UP001500839">
    <property type="component" value="Unassembled WGS sequence"/>
</dbReference>
<evidence type="ECO:0000256" key="1">
    <source>
        <dbReference type="ARBA" id="ARBA00004162"/>
    </source>
</evidence>
<dbReference type="RefSeq" id="WP_200170903.1">
    <property type="nucleotide sequence ID" value="NZ_BAABKQ010000001.1"/>
</dbReference>
<evidence type="ECO:0000313" key="10">
    <source>
        <dbReference type="Proteomes" id="UP001500839"/>
    </source>
</evidence>
<comment type="caution">
    <text evidence="9">The sequence shown here is derived from an EMBL/GenBank/DDBJ whole genome shotgun (WGS) entry which is preliminary data.</text>
</comment>